<dbReference type="PANTHER" id="PTHR30086:SF20">
    <property type="entry name" value="ARGININE EXPORTER PROTEIN ARGO-RELATED"/>
    <property type="match status" value="1"/>
</dbReference>
<evidence type="ECO:0000256" key="5">
    <source>
        <dbReference type="ARBA" id="ARBA00023136"/>
    </source>
</evidence>
<comment type="caution">
    <text evidence="7">The sequence shown here is derived from an EMBL/GenBank/DDBJ whole genome shotgun (WGS) entry which is preliminary data.</text>
</comment>
<feature type="transmembrane region" description="Helical" evidence="6">
    <location>
        <begin position="193"/>
        <end position="216"/>
    </location>
</feature>
<gene>
    <name evidence="7" type="ORF">BXY39_0351</name>
</gene>
<evidence type="ECO:0000256" key="4">
    <source>
        <dbReference type="ARBA" id="ARBA00022989"/>
    </source>
</evidence>
<evidence type="ECO:0000256" key="2">
    <source>
        <dbReference type="ARBA" id="ARBA00022475"/>
    </source>
</evidence>
<comment type="subcellular location">
    <subcellularLocation>
        <location evidence="1">Cell membrane</location>
        <topology evidence="1">Multi-pass membrane protein</topology>
    </subcellularLocation>
</comment>
<keyword evidence="4 6" id="KW-1133">Transmembrane helix</keyword>
<feature type="transmembrane region" description="Helical" evidence="6">
    <location>
        <begin position="159"/>
        <end position="181"/>
    </location>
</feature>
<dbReference type="Pfam" id="PF01810">
    <property type="entry name" value="LysE"/>
    <property type="match status" value="1"/>
</dbReference>
<organism evidence="7 8">
    <name type="scientific">Eilatimonas milleporae</name>
    <dbReference type="NCBI Taxonomy" id="911205"/>
    <lineage>
        <taxon>Bacteria</taxon>
        <taxon>Pseudomonadati</taxon>
        <taxon>Pseudomonadota</taxon>
        <taxon>Alphaproteobacteria</taxon>
        <taxon>Kordiimonadales</taxon>
        <taxon>Kordiimonadaceae</taxon>
        <taxon>Eilatimonas</taxon>
    </lineage>
</organism>
<dbReference type="GO" id="GO:0005886">
    <property type="term" value="C:plasma membrane"/>
    <property type="evidence" value="ECO:0007669"/>
    <property type="project" value="UniProtKB-SubCell"/>
</dbReference>
<accession>A0A3M0CSL8</accession>
<keyword evidence="2" id="KW-1003">Cell membrane</keyword>
<evidence type="ECO:0000256" key="1">
    <source>
        <dbReference type="ARBA" id="ARBA00004651"/>
    </source>
</evidence>
<dbReference type="PANTHER" id="PTHR30086">
    <property type="entry name" value="ARGININE EXPORTER PROTEIN ARGO"/>
    <property type="match status" value="1"/>
</dbReference>
<dbReference type="InterPro" id="IPR001123">
    <property type="entry name" value="LeuE-type"/>
</dbReference>
<proteinExistence type="predicted"/>
<sequence length="218" mass="23101">MIDWVGYMLWGLAFGFALSAPFGPVNIVVLQRTLFGRARHGVVIGLGAALGDAFYAGLAAFGLNFVHDIIDTHVLVLKILGAAIMGGLAVYIWRAHPHMETVDRMRPLKGGVFRSTVACFMITLTNPGVFFGLLAFYTAAGIGDLGADSGHPFMDASGLVLGVFLGAAVWWVCLSGIGLSLRGRINDELLLRLNRGSAVLIGLFAGAAALSVFFHIPV</sequence>
<dbReference type="Proteomes" id="UP000271227">
    <property type="component" value="Unassembled WGS sequence"/>
</dbReference>
<keyword evidence="8" id="KW-1185">Reference proteome</keyword>
<evidence type="ECO:0000313" key="8">
    <source>
        <dbReference type="Proteomes" id="UP000271227"/>
    </source>
</evidence>
<evidence type="ECO:0000313" key="7">
    <source>
        <dbReference type="EMBL" id="RMB11865.1"/>
    </source>
</evidence>
<keyword evidence="5 6" id="KW-0472">Membrane</keyword>
<dbReference type="AlphaFoldDB" id="A0A3M0CSL8"/>
<evidence type="ECO:0000256" key="6">
    <source>
        <dbReference type="SAM" id="Phobius"/>
    </source>
</evidence>
<dbReference type="EMBL" id="REFR01000009">
    <property type="protein sequence ID" value="RMB11865.1"/>
    <property type="molecule type" value="Genomic_DNA"/>
</dbReference>
<dbReference type="RefSeq" id="WP_170163544.1">
    <property type="nucleotide sequence ID" value="NZ_REFR01000009.1"/>
</dbReference>
<feature type="transmembrane region" description="Helical" evidence="6">
    <location>
        <begin position="6"/>
        <end position="30"/>
    </location>
</feature>
<reference evidence="7 8" key="1">
    <citation type="submission" date="2018-10" db="EMBL/GenBank/DDBJ databases">
        <title>Genomic Encyclopedia of Archaeal and Bacterial Type Strains, Phase II (KMG-II): from individual species to whole genera.</title>
        <authorList>
            <person name="Goeker M."/>
        </authorList>
    </citation>
    <scope>NUCLEOTIDE SEQUENCE [LARGE SCALE GENOMIC DNA]</scope>
    <source>
        <strain evidence="7 8">DSM 25217</strain>
    </source>
</reference>
<evidence type="ECO:0000256" key="3">
    <source>
        <dbReference type="ARBA" id="ARBA00022692"/>
    </source>
</evidence>
<dbReference type="GO" id="GO:0015171">
    <property type="term" value="F:amino acid transmembrane transporter activity"/>
    <property type="evidence" value="ECO:0007669"/>
    <property type="project" value="TreeGrafter"/>
</dbReference>
<feature type="transmembrane region" description="Helical" evidence="6">
    <location>
        <begin position="75"/>
        <end position="94"/>
    </location>
</feature>
<feature type="transmembrane region" description="Helical" evidence="6">
    <location>
        <begin position="42"/>
        <end position="63"/>
    </location>
</feature>
<protein>
    <submittedName>
        <fullName evidence="7">Threonine/homoserine/homoserine lactone efflux protein</fullName>
    </submittedName>
</protein>
<name>A0A3M0CSL8_9PROT</name>
<keyword evidence="3 6" id="KW-0812">Transmembrane</keyword>
<dbReference type="InParanoid" id="A0A3M0CSL8"/>
<feature type="transmembrane region" description="Helical" evidence="6">
    <location>
        <begin position="115"/>
        <end position="139"/>
    </location>
</feature>